<evidence type="ECO:0000313" key="4">
    <source>
        <dbReference type="EMBL" id="HGY55581.1"/>
    </source>
</evidence>
<reference evidence="4" key="1">
    <citation type="journal article" date="2020" name="mSystems">
        <title>Genome- and Community-Level Interaction Insights into Carbon Utilization and Element Cycling Functions of Hydrothermarchaeota in Hydrothermal Sediment.</title>
        <authorList>
            <person name="Zhou Z."/>
            <person name="Liu Y."/>
            <person name="Xu W."/>
            <person name="Pan J."/>
            <person name="Luo Z.H."/>
            <person name="Li M."/>
        </authorList>
    </citation>
    <scope>NUCLEOTIDE SEQUENCE [LARGE SCALE GENOMIC DNA]</scope>
    <source>
        <strain evidence="4">HyVt-577</strain>
    </source>
</reference>
<dbReference type="SUPFAM" id="SSF48452">
    <property type="entry name" value="TPR-like"/>
    <property type="match status" value="2"/>
</dbReference>
<dbReference type="PANTHER" id="PTHR44943">
    <property type="entry name" value="CELLULOSE SYNTHASE OPERON PROTEIN C"/>
    <property type="match status" value="1"/>
</dbReference>
<organism evidence="4">
    <name type="scientific">Caldithrix abyssi</name>
    <dbReference type="NCBI Taxonomy" id="187145"/>
    <lineage>
        <taxon>Bacteria</taxon>
        <taxon>Pseudomonadati</taxon>
        <taxon>Calditrichota</taxon>
        <taxon>Calditrichia</taxon>
        <taxon>Calditrichales</taxon>
        <taxon>Calditrichaceae</taxon>
        <taxon>Caldithrix</taxon>
    </lineage>
</organism>
<feature type="repeat" description="TPR" evidence="3">
    <location>
        <begin position="288"/>
        <end position="321"/>
    </location>
</feature>
<protein>
    <submittedName>
        <fullName evidence="4">DUF3808 domain-containing protein</fullName>
    </submittedName>
</protein>
<sequence>MRALIMRFLKPLFYIIVFILAANQPARAALNEKLIQRGVDLTLNMRFEQAIALFDSLIREYPQDPAGYFLKSAVYFWMYTQDVRMADVAEQFEKISDQGIEAAEKQLEKNEEDLDAKFFLGAIYGNLGRYYIMNSSWIKAYWYGKEGKDLLEEIVEADPEYYNAYLGLGIYHYYADILPGVIKMLSYILGIEGDKKKGLEELKLAISKGSFVKSEARFFLAMTYMYFEYNYLRARDLWAKLARAYPENTFFILSQARCEMYMNDYPAALQLYKKALARKDARLKFAMNRAHYFVGQIYFKMNRFGEAVEHYKLAVKNIPPKDGKRHWIYAWGMVHLGESYEMLGNRAKAEQCYRDVAGKEEIYAYMQGAVKNARQRLQNPLTWFDKQLIYARNYRETQKLDSALVVLNRLKEEIDSGRYVDKKNEFFYNLGLVYLKKGRTSEAIALFKKILAEQPEEPDWLLPYTHYQIGNAYLRLNKKEAARAHYERAGESDNPRLRIQVNRALDHL</sequence>
<gene>
    <name evidence="4" type="ORF">ENK44_07775</name>
</gene>
<keyword evidence="1" id="KW-0677">Repeat</keyword>
<dbReference type="InterPro" id="IPR051685">
    <property type="entry name" value="Ycf3/AcsC/BcsC/TPR_MFPF"/>
</dbReference>
<dbReference type="Gene3D" id="1.25.40.10">
    <property type="entry name" value="Tetratricopeptide repeat domain"/>
    <property type="match status" value="3"/>
</dbReference>
<dbReference type="PROSITE" id="PS50293">
    <property type="entry name" value="TPR_REGION"/>
    <property type="match status" value="1"/>
</dbReference>
<dbReference type="PANTHER" id="PTHR44943:SF4">
    <property type="entry name" value="TPR REPEAT-CONTAINING PROTEIN MJ0798"/>
    <property type="match status" value="1"/>
</dbReference>
<dbReference type="AlphaFoldDB" id="A0A7V4U050"/>
<dbReference type="SMART" id="SM00028">
    <property type="entry name" value="TPR"/>
    <property type="match status" value="6"/>
</dbReference>
<dbReference type="InterPro" id="IPR011990">
    <property type="entry name" value="TPR-like_helical_dom_sf"/>
</dbReference>
<dbReference type="Pfam" id="PF13432">
    <property type="entry name" value="TPR_16"/>
    <property type="match status" value="1"/>
</dbReference>
<feature type="repeat" description="TPR" evidence="3">
    <location>
        <begin position="424"/>
        <end position="457"/>
    </location>
</feature>
<name>A0A7V4U050_CALAY</name>
<keyword evidence="2 3" id="KW-0802">TPR repeat</keyword>
<evidence type="ECO:0000256" key="1">
    <source>
        <dbReference type="ARBA" id="ARBA00022737"/>
    </source>
</evidence>
<proteinExistence type="predicted"/>
<accession>A0A7V4U050</accession>
<dbReference type="PROSITE" id="PS50005">
    <property type="entry name" value="TPR"/>
    <property type="match status" value="2"/>
</dbReference>
<dbReference type="Proteomes" id="UP000885779">
    <property type="component" value="Unassembled WGS sequence"/>
</dbReference>
<comment type="caution">
    <text evidence="4">The sequence shown here is derived from an EMBL/GenBank/DDBJ whole genome shotgun (WGS) entry which is preliminary data.</text>
</comment>
<dbReference type="InterPro" id="IPR019734">
    <property type="entry name" value="TPR_rpt"/>
</dbReference>
<dbReference type="EMBL" id="DRQG01000072">
    <property type="protein sequence ID" value="HGY55581.1"/>
    <property type="molecule type" value="Genomic_DNA"/>
</dbReference>
<evidence type="ECO:0000256" key="2">
    <source>
        <dbReference type="ARBA" id="ARBA00022803"/>
    </source>
</evidence>
<dbReference type="Pfam" id="PF13424">
    <property type="entry name" value="TPR_12"/>
    <property type="match status" value="1"/>
</dbReference>
<evidence type="ECO:0000256" key="3">
    <source>
        <dbReference type="PROSITE-ProRule" id="PRU00339"/>
    </source>
</evidence>